<dbReference type="Gene3D" id="3.90.640.10">
    <property type="entry name" value="Actin, Chain A, domain 4"/>
    <property type="match status" value="1"/>
</dbReference>
<reference evidence="14 15" key="1">
    <citation type="submission" date="2015-09" db="EMBL/GenBank/DDBJ databases">
        <authorList>
            <consortium name="Pathogen Informatics"/>
        </authorList>
    </citation>
    <scope>NUCLEOTIDE SEQUENCE [LARGE SCALE GENOMIC DNA]</scope>
    <source>
        <strain evidence="14 15">2789STDY5608849</strain>
    </source>
</reference>
<evidence type="ECO:0000256" key="12">
    <source>
        <dbReference type="ARBA" id="ARBA00033103"/>
    </source>
</evidence>
<dbReference type="InterPro" id="IPR029047">
    <property type="entry name" value="HSP70_peptide-bd_sf"/>
</dbReference>
<evidence type="ECO:0000256" key="1">
    <source>
        <dbReference type="ARBA" id="ARBA00002290"/>
    </source>
</evidence>
<dbReference type="PRINTS" id="PR00301">
    <property type="entry name" value="HEATSHOCK70"/>
</dbReference>
<evidence type="ECO:0000256" key="4">
    <source>
        <dbReference type="ARBA" id="ARBA00017249"/>
    </source>
</evidence>
<keyword evidence="7 13" id="KW-0067">ATP-binding</keyword>
<dbReference type="GO" id="GO:0140662">
    <property type="term" value="F:ATP-dependent protein folding chaperone"/>
    <property type="evidence" value="ECO:0007669"/>
    <property type="project" value="InterPro"/>
</dbReference>
<evidence type="ECO:0000256" key="2">
    <source>
        <dbReference type="ARBA" id="ARBA00007381"/>
    </source>
</evidence>
<dbReference type="AlphaFoldDB" id="A0A173WNC5"/>
<evidence type="ECO:0000256" key="8">
    <source>
        <dbReference type="ARBA" id="ARBA00023016"/>
    </source>
</evidence>
<dbReference type="Proteomes" id="UP000095706">
    <property type="component" value="Unassembled WGS sequence"/>
</dbReference>
<evidence type="ECO:0000256" key="5">
    <source>
        <dbReference type="ARBA" id="ARBA00022553"/>
    </source>
</evidence>
<keyword evidence="5" id="KW-0597">Phosphoprotein</keyword>
<evidence type="ECO:0000256" key="7">
    <source>
        <dbReference type="ARBA" id="ARBA00022840"/>
    </source>
</evidence>
<dbReference type="GO" id="GO:0005524">
    <property type="term" value="F:ATP binding"/>
    <property type="evidence" value="ECO:0007669"/>
    <property type="project" value="UniProtKB-KW"/>
</dbReference>
<dbReference type="RefSeq" id="WP_055225830.1">
    <property type="nucleotide sequence ID" value="NZ_CAXSRP010000010.1"/>
</dbReference>
<evidence type="ECO:0000256" key="3">
    <source>
        <dbReference type="ARBA" id="ARBA00014415"/>
    </source>
</evidence>
<proteinExistence type="inferred from homology"/>
<dbReference type="InterPro" id="IPR018181">
    <property type="entry name" value="Heat_shock_70_CS"/>
</dbReference>
<dbReference type="EMBL" id="CYYV01000001">
    <property type="protein sequence ID" value="CUN40570.1"/>
    <property type="molecule type" value="Genomic_DNA"/>
</dbReference>
<dbReference type="PANTHER" id="PTHR19375">
    <property type="entry name" value="HEAT SHOCK PROTEIN 70KDA"/>
    <property type="match status" value="1"/>
</dbReference>
<comment type="similarity">
    <text evidence="2 13">Belongs to the heat shock protein 70 family.</text>
</comment>
<keyword evidence="8 14" id="KW-0346">Stress response</keyword>
<dbReference type="PROSITE" id="PS01036">
    <property type="entry name" value="HSP70_3"/>
    <property type="match status" value="1"/>
</dbReference>
<protein>
    <recommendedName>
        <fullName evidence="3">Chaperone protein DnaK</fullName>
    </recommendedName>
    <alternativeName>
        <fullName evidence="4">Chaperone protein dnaK</fullName>
    </alternativeName>
    <alternativeName>
        <fullName evidence="12">HSP70</fullName>
    </alternativeName>
    <alternativeName>
        <fullName evidence="11">Heat shock 70 kDa protein</fullName>
    </alternativeName>
    <alternativeName>
        <fullName evidence="10">Heat shock protein 70</fullName>
    </alternativeName>
</protein>
<dbReference type="InterPro" id="IPR013126">
    <property type="entry name" value="Hsp_70_fam"/>
</dbReference>
<dbReference type="SUPFAM" id="SSF53067">
    <property type="entry name" value="Actin-like ATPase domain"/>
    <property type="match status" value="2"/>
</dbReference>
<dbReference type="SUPFAM" id="SSF100920">
    <property type="entry name" value="Heat shock protein 70kD (HSP70), peptide-binding domain"/>
    <property type="match status" value="1"/>
</dbReference>
<gene>
    <name evidence="14" type="primary">dnaK_1</name>
    <name evidence="14" type="ORF">ERS852406_00156</name>
</gene>
<evidence type="ECO:0000256" key="6">
    <source>
        <dbReference type="ARBA" id="ARBA00022741"/>
    </source>
</evidence>
<dbReference type="Gene3D" id="3.30.420.40">
    <property type="match status" value="2"/>
</dbReference>
<sequence>MTWKTDSNSHPEASLFDDLFSLFYGYGLDFGTYRSMMACKSTEEPFPLAAPYETPSTRGGVPSLFWYSARSNREYLCEEVADYNGLSDDPAGICSSIKMKLDEPFVTLHGKQFSTADIAEKEIRRILSVSHQALEKSLFSKPAYHKLVVGVPVRFGAAKRQTLLQILERASDGKEIVLLPEPIAAALTYSHYARKTLEKVLVFDLGAGTFDTVLLVPNLHRTDKHPYEYKALCPDGLTLAGDFFDSAMAELILDALHAHPGNLDPDRLSVSGTADHQKLLHTARQIKEQLSSAESCSAFIEGTDVSGRPGIQKVIITRKDFERKIFPALQQCVDCAARVLDRAGESTNPQIEILLTGGSSYIPLVRTLLEQKFPHLAKDHILQRFPEQAVALGCALYANRQLSDTPVAYAYALRVRLPGSGQQKLKVQIPSNAPLPFQVSGTYTTHSADQTSARFAFFEVENGAANSYLELDDGNPTSLVIQHHFSHPVPAGTQMLLTMTLTPNGTLMVVVDDHGISPVTSHSMSLADLRHSNDT</sequence>
<evidence type="ECO:0000256" key="13">
    <source>
        <dbReference type="RuleBase" id="RU003322"/>
    </source>
</evidence>
<organism evidence="14 15">
    <name type="scientific">Fusicatenibacter saccharivorans</name>
    <dbReference type="NCBI Taxonomy" id="1150298"/>
    <lineage>
        <taxon>Bacteria</taxon>
        <taxon>Bacillati</taxon>
        <taxon>Bacillota</taxon>
        <taxon>Clostridia</taxon>
        <taxon>Lachnospirales</taxon>
        <taxon>Lachnospiraceae</taxon>
        <taxon>Fusicatenibacter</taxon>
    </lineage>
</organism>
<evidence type="ECO:0000256" key="11">
    <source>
        <dbReference type="ARBA" id="ARBA00030945"/>
    </source>
</evidence>
<dbReference type="Gene3D" id="2.60.34.10">
    <property type="entry name" value="Substrate Binding Domain Of DNAk, Chain A, domain 1"/>
    <property type="match status" value="1"/>
</dbReference>
<comment type="function">
    <text evidence="1">Acts as a chaperone.</text>
</comment>
<dbReference type="InterPro" id="IPR043129">
    <property type="entry name" value="ATPase_NBD"/>
</dbReference>
<keyword evidence="6 13" id="KW-0547">Nucleotide-binding</keyword>
<evidence type="ECO:0000256" key="10">
    <source>
        <dbReference type="ARBA" id="ARBA00030019"/>
    </source>
</evidence>
<accession>A0A173WNC5</accession>
<keyword evidence="9" id="KW-0143">Chaperone</keyword>
<evidence type="ECO:0000313" key="14">
    <source>
        <dbReference type="EMBL" id="CUN40570.1"/>
    </source>
</evidence>
<name>A0A173WNC5_9FIRM</name>
<dbReference type="Pfam" id="PF00012">
    <property type="entry name" value="HSP70"/>
    <property type="match status" value="1"/>
</dbReference>
<evidence type="ECO:0000256" key="9">
    <source>
        <dbReference type="ARBA" id="ARBA00023186"/>
    </source>
</evidence>
<evidence type="ECO:0000313" key="15">
    <source>
        <dbReference type="Proteomes" id="UP000095706"/>
    </source>
</evidence>